<evidence type="ECO:0000313" key="2">
    <source>
        <dbReference type="Proteomes" id="UP000005697"/>
    </source>
</evidence>
<reference evidence="1 2" key="1">
    <citation type="submission" date="2011-01" db="EMBL/GenBank/DDBJ databases">
        <authorList>
            <person name="Muzny D."/>
            <person name="Qin X."/>
            <person name="Deng J."/>
            <person name="Jiang H."/>
            <person name="Liu Y."/>
            <person name="Qu J."/>
            <person name="Song X.-Z."/>
            <person name="Zhang L."/>
            <person name="Thornton R."/>
            <person name="Coyle M."/>
            <person name="Francisco L."/>
            <person name="Jackson L."/>
            <person name="Javaid M."/>
            <person name="Korchina V."/>
            <person name="Kovar C."/>
            <person name="Mata R."/>
            <person name="Mathew T."/>
            <person name="Ngo R."/>
            <person name="Nguyen L."/>
            <person name="Nguyen N."/>
            <person name="Okwuonu G."/>
            <person name="Ongeri F."/>
            <person name="Pham C."/>
            <person name="Simmons D."/>
            <person name="Wilczek-Boney K."/>
            <person name="Hale W."/>
            <person name="Jakkamsetti A."/>
            <person name="Pham P."/>
            <person name="Ruth R."/>
            <person name="San Lucas F."/>
            <person name="Warren J."/>
            <person name="Zhang J."/>
            <person name="Zhao Z."/>
            <person name="Zhou C."/>
            <person name="Zhu D."/>
            <person name="Lee S."/>
            <person name="Bess C."/>
            <person name="Blankenburg K."/>
            <person name="Forbes L."/>
            <person name="Fu Q."/>
            <person name="Gubbala S."/>
            <person name="Hirani K."/>
            <person name="Jayaseelan J.C."/>
            <person name="Lara F."/>
            <person name="Munidasa M."/>
            <person name="Palculict T."/>
            <person name="Patil S."/>
            <person name="Pu L.-L."/>
            <person name="Saada N."/>
            <person name="Tang L."/>
            <person name="Weissenberger G."/>
            <person name="Zhu Y."/>
            <person name="Hemphill L."/>
            <person name="Shang Y."/>
            <person name="Youmans B."/>
            <person name="Ayvaz T."/>
            <person name="Ross M."/>
            <person name="Santibanez J."/>
            <person name="Aqrawi P."/>
            <person name="Gross S."/>
            <person name="Joshi V."/>
            <person name="Fowler G."/>
            <person name="Nazareth L."/>
            <person name="Reid J."/>
            <person name="Worley K."/>
            <person name="Petrosino J."/>
            <person name="Highlander S."/>
            <person name="Gibbs R."/>
        </authorList>
    </citation>
    <scope>NUCLEOTIDE SEQUENCE [LARGE SCALE GENOMIC DNA]</scope>
    <source>
        <strain evidence="1 2">DSM 16608</strain>
    </source>
</reference>
<keyword evidence="2" id="KW-1185">Reference proteome</keyword>
<sequence>MEIRISAFFSNFAFNSMTVTSLFMKKYGGKSVKNKTRNN</sequence>
<organism evidence="1 2">
    <name type="scientific">Prevotella multiformis DSM 16608</name>
    <dbReference type="NCBI Taxonomy" id="888743"/>
    <lineage>
        <taxon>Bacteria</taxon>
        <taxon>Pseudomonadati</taxon>
        <taxon>Bacteroidota</taxon>
        <taxon>Bacteroidia</taxon>
        <taxon>Bacteroidales</taxon>
        <taxon>Prevotellaceae</taxon>
        <taxon>Prevotella</taxon>
    </lineage>
</organism>
<dbReference type="Proteomes" id="UP000005697">
    <property type="component" value="Unassembled WGS sequence"/>
</dbReference>
<dbReference type="STRING" id="888743.HMPREF9141_1536"/>
<name>F0F7G9_9BACT</name>
<dbReference type="HOGENOM" id="CLU_3314690_0_0_10"/>
<evidence type="ECO:0000313" key="1">
    <source>
        <dbReference type="EMBL" id="EGC19888.1"/>
    </source>
</evidence>
<accession>F0F7G9</accession>
<dbReference type="EMBL" id="AEWX01000023">
    <property type="protein sequence ID" value="EGC19888.1"/>
    <property type="molecule type" value="Genomic_DNA"/>
</dbReference>
<protein>
    <submittedName>
        <fullName evidence="1">Uncharacterized protein</fullName>
    </submittedName>
</protein>
<comment type="caution">
    <text evidence="1">The sequence shown here is derived from an EMBL/GenBank/DDBJ whole genome shotgun (WGS) entry which is preliminary data.</text>
</comment>
<dbReference type="AlphaFoldDB" id="F0F7G9"/>
<gene>
    <name evidence="1" type="ORF">HMPREF9141_1536</name>
</gene>
<proteinExistence type="predicted"/>